<feature type="region of interest" description="Disordered" evidence="1">
    <location>
        <begin position="1"/>
        <end position="58"/>
    </location>
</feature>
<dbReference type="AlphaFoldDB" id="J4H4Z5"/>
<dbReference type="RefSeq" id="XP_012185132.1">
    <property type="nucleotide sequence ID" value="XM_012329742.1"/>
</dbReference>
<dbReference type="InParanoid" id="J4H4Z5"/>
<evidence type="ECO:0000259" key="2">
    <source>
        <dbReference type="Pfam" id="PF20415"/>
    </source>
</evidence>
<proteinExistence type="predicted"/>
<dbReference type="STRING" id="599839.J4H4Z5"/>
<dbReference type="GeneID" id="24100760"/>
<dbReference type="Pfam" id="PF20415">
    <property type="entry name" value="DUF6699"/>
    <property type="match status" value="1"/>
</dbReference>
<evidence type="ECO:0000256" key="1">
    <source>
        <dbReference type="SAM" id="MobiDB-lite"/>
    </source>
</evidence>
<gene>
    <name evidence="3" type="ORF">FIBRA_08085</name>
</gene>
<dbReference type="EMBL" id="HE797209">
    <property type="protein sequence ID" value="CCM05849.1"/>
    <property type="molecule type" value="Genomic_DNA"/>
</dbReference>
<dbReference type="HOGENOM" id="CLU_085813_0_0_1"/>
<dbReference type="OrthoDB" id="2783256at2759"/>
<evidence type="ECO:0000313" key="3">
    <source>
        <dbReference type="EMBL" id="CCM05849.1"/>
    </source>
</evidence>
<feature type="compositionally biased region" description="Pro residues" evidence="1">
    <location>
        <begin position="1"/>
        <end position="22"/>
    </location>
</feature>
<sequence length="281" mass="30117">MASSPPPSPIPSPVIPPPPIMPAPTKRVHFDIPPTPSPTLSNGSLESSVGPTTPPQHFYSPYASSKQQVYHPESPVPFGFLPYAAGQVCIHPILVAPYTTLVWDMMYPPSTAHAPGPLPKLLAEPATHPGLPSLTLICDLLPWSITVMPVDPASSVVTVSDVLRALFRSLRLSVSAAELSFLPKEGQLRVHKAFHVRHKSISDDQRRAEERAKGVKRVDFLMEARRFAGLSMVVGGPALQSRGLGEVWAVHLALADLDDDGRGADKCCPGGDGLDDDDSNV</sequence>
<keyword evidence="4" id="KW-1185">Reference proteome</keyword>
<organism evidence="3 4">
    <name type="scientific">Fibroporia radiculosa</name>
    <dbReference type="NCBI Taxonomy" id="599839"/>
    <lineage>
        <taxon>Eukaryota</taxon>
        <taxon>Fungi</taxon>
        <taxon>Dikarya</taxon>
        <taxon>Basidiomycota</taxon>
        <taxon>Agaricomycotina</taxon>
        <taxon>Agaricomycetes</taxon>
        <taxon>Polyporales</taxon>
        <taxon>Fibroporiaceae</taxon>
        <taxon>Fibroporia</taxon>
    </lineage>
</organism>
<name>J4H4Z5_9APHY</name>
<feature type="compositionally biased region" description="Polar residues" evidence="1">
    <location>
        <begin position="38"/>
        <end position="51"/>
    </location>
</feature>
<dbReference type="InterPro" id="IPR046522">
    <property type="entry name" value="DUF6699"/>
</dbReference>
<evidence type="ECO:0000313" key="4">
    <source>
        <dbReference type="Proteomes" id="UP000006352"/>
    </source>
</evidence>
<reference evidence="3 4" key="1">
    <citation type="journal article" date="2012" name="Appl. Environ. Microbiol.">
        <title>Short-read sequencing for genomic analysis of the brown rot fungus Fibroporia radiculosa.</title>
        <authorList>
            <person name="Tang J.D."/>
            <person name="Perkins A.D."/>
            <person name="Sonstegard T.S."/>
            <person name="Schroeder S.G."/>
            <person name="Burgess S.C."/>
            <person name="Diehl S.V."/>
        </authorList>
    </citation>
    <scope>NUCLEOTIDE SEQUENCE [LARGE SCALE GENOMIC DNA]</scope>
    <source>
        <strain evidence="3 4">TFFH 294</strain>
    </source>
</reference>
<protein>
    <recommendedName>
        <fullName evidence="2">DUF6699 domain-containing protein</fullName>
    </recommendedName>
</protein>
<accession>J4H4Z5</accession>
<dbReference type="Proteomes" id="UP000006352">
    <property type="component" value="Unassembled WGS sequence"/>
</dbReference>
<feature type="domain" description="DUF6699" evidence="2">
    <location>
        <begin position="101"/>
        <end position="232"/>
    </location>
</feature>